<evidence type="ECO:0000256" key="5">
    <source>
        <dbReference type="ARBA" id="ARBA00022777"/>
    </source>
</evidence>
<dbReference type="InterPro" id="IPR035965">
    <property type="entry name" value="PAS-like_dom_sf"/>
</dbReference>
<dbReference type="EMBL" id="JAQOSQ010000010">
    <property type="protein sequence ID" value="MDJ1183803.1"/>
    <property type="molecule type" value="Genomic_DNA"/>
</dbReference>
<dbReference type="CDD" id="cd00082">
    <property type="entry name" value="HisKA"/>
    <property type="match status" value="1"/>
</dbReference>
<organism evidence="12 13">
    <name type="scientific">Roseofilum casamattae BLCC-M143</name>
    <dbReference type="NCBI Taxonomy" id="3022442"/>
    <lineage>
        <taxon>Bacteria</taxon>
        <taxon>Bacillati</taxon>
        <taxon>Cyanobacteriota</taxon>
        <taxon>Cyanophyceae</taxon>
        <taxon>Desertifilales</taxon>
        <taxon>Desertifilaceae</taxon>
        <taxon>Roseofilum</taxon>
        <taxon>Roseofilum casamattae</taxon>
    </lineage>
</organism>
<dbReference type="PROSITE" id="PS50109">
    <property type="entry name" value="HIS_KIN"/>
    <property type="match status" value="1"/>
</dbReference>
<dbReference type="PANTHER" id="PTHR43711:SF29">
    <property type="entry name" value="HISTIDINE KINASE"/>
    <property type="match status" value="1"/>
</dbReference>
<dbReference type="Pfam" id="PF00512">
    <property type="entry name" value="HisKA"/>
    <property type="match status" value="1"/>
</dbReference>
<dbReference type="Gene3D" id="3.30.450.20">
    <property type="entry name" value="PAS domain"/>
    <property type="match status" value="1"/>
</dbReference>
<dbReference type="InterPro" id="IPR001610">
    <property type="entry name" value="PAC"/>
</dbReference>
<evidence type="ECO:0000256" key="6">
    <source>
        <dbReference type="ARBA" id="ARBA00023012"/>
    </source>
</evidence>
<name>A0ABT7BZX9_9CYAN</name>
<dbReference type="SUPFAM" id="SSF55785">
    <property type="entry name" value="PYP-like sensor domain (PAS domain)"/>
    <property type="match status" value="1"/>
</dbReference>
<evidence type="ECO:0000313" key="12">
    <source>
        <dbReference type="EMBL" id="MDJ1183803.1"/>
    </source>
</evidence>
<evidence type="ECO:0000256" key="4">
    <source>
        <dbReference type="ARBA" id="ARBA00022679"/>
    </source>
</evidence>
<accession>A0ABT7BZX9</accession>
<evidence type="ECO:0000313" key="13">
    <source>
        <dbReference type="Proteomes" id="UP001232992"/>
    </source>
</evidence>
<dbReference type="Gene3D" id="1.10.287.130">
    <property type="match status" value="1"/>
</dbReference>
<dbReference type="PRINTS" id="PR00344">
    <property type="entry name" value="BCTRLSENSOR"/>
</dbReference>
<feature type="domain" description="PAS" evidence="10">
    <location>
        <begin position="334"/>
        <end position="404"/>
    </location>
</feature>
<feature type="domain" description="PAC" evidence="11">
    <location>
        <begin position="405"/>
        <end position="458"/>
    </location>
</feature>
<keyword evidence="4" id="KW-0808">Transferase</keyword>
<dbReference type="InterPro" id="IPR036097">
    <property type="entry name" value="HisK_dim/P_sf"/>
</dbReference>
<keyword evidence="3" id="KW-0597">Phosphoprotein</keyword>
<dbReference type="EC" id="2.7.13.3" evidence="2"/>
<keyword evidence="8" id="KW-0812">Transmembrane</keyword>
<dbReference type="SMART" id="SM00086">
    <property type="entry name" value="PAC"/>
    <property type="match status" value="1"/>
</dbReference>
<dbReference type="PROSITE" id="PS50113">
    <property type="entry name" value="PAC"/>
    <property type="match status" value="1"/>
</dbReference>
<dbReference type="Pfam" id="PF02518">
    <property type="entry name" value="HATPase_c"/>
    <property type="match status" value="1"/>
</dbReference>
<evidence type="ECO:0000256" key="7">
    <source>
        <dbReference type="SAM" id="MobiDB-lite"/>
    </source>
</evidence>
<feature type="region of interest" description="Disordered" evidence="7">
    <location>
        <begin position="114"/>
        <end position="139"/>
    </location>
</feature>
<dbReference type="PROSITE" id="PS50112">
    <property type="entry name" value="PAS"/>
    <property type="match status" value="1"/>
</dbReference>
<evidence type="ECO:0000259" key="10">
    <source>
        <dbReference type="PROSITE" id="PS50112"/>
    </source>
</evidence>
<dbReference type="SUPFAM" id="SSF47384">
    <property type="entry name" value="Homodimeric domain of signal transducing histidine kinase"/>
    <property type="match status" value="1"/>
</dbReference>
<dbReference type="SUPFAM" id="SSF55781">
    <property type="entry name" value="GAF domain-like"/>
    <property type="match status" value="1"/>
</dbReference>
<dbReference type="NCBIfam" id="TIGR00229">
    <property type="entry name" value="sensory_box"/>
    <property type="match status" value="1"/>
</dbReference>
<dbReference type="Gene3D" id="3.30.565.10">
    <property type="entry name" value="Histidine kinase-like ATPase, C-terminal domain"/>
    <property type="match status" value="1"/>
</dbReference>
<comment type="catalytic activity">
    <reaction evidence="1">
        <text>ATP + protein L-histidine = ADP + protein N-phospho-L-histidine.</text>
        <dbReference type="EC" id="2.7.13.3"/>
    </reaction>
</comment>
<dbReference type="SMART" id="SM00387">
    <property type="entry name" value="HATPase_c"/>
    <property type="match status" value="1"/>
</dbReference>
<evidence type="ECO:0000259" key="9">
    <source>
        <dbReference type="PROSITE" id="PS50109"/>
    </source>
</evidence>
<dbReference type="CDD" id="cd16922">
    <property type="entry name" value="HATPase_EvgS-ArcB-TorS-like"/>
    <property type="match status" value="1"/>
</dbReference>
<evidence type="ECO:0000259" key="11">
    <source>
        <dbReference type="PROSITE" id="PS50113"/>
    </source>
</evidence>
<reference evidence="12 13" key="1">
    <citation type="submission" date="2023-01" db="EMBL/GenBank/DDBJ databases">
        <title>Novel diversity within Roseofilum (Cyanobacteria; Desertifilaceae) from marine benthic mats with descriptions of four novel species.</title>
        <authorList>
            <person name="Wang Y."/>
            <person name="Berthold D.E."/>
            <person name="Hu J."/>
            <person name="Lefler F.W."/>
            <person name="Laughinghouse H.D. IV."/>
        </authorList>
    </citation>
    <scope>NUCLEOTIDE SEQUENCE [LARGE SCALE GENOMIC DNA]</scope>
    <source>
        <strain evidence="12 13">BLCC-M143</strain>
    </source>
</reference>
<dbReference type="Pfam" id="PF08448">
    <property type="entry name" value="PAS_4"/>
    <property type="match status" value="1"/>
</dbReference>
<sequence length="815" mass="91569">MFGSQYSPESTSYSSQPMFRDSNLPILLAAQVLVSNIMGIVLIGWLWLEHPLPTMPDNRFATAMEFAWIGVAIATISGGAIAYWLHCHLNNLNRHLQTLGDRLAELSERSIDSDGSISNRTMEASPMEESPVGRSPSSEPLITESPIGELNLSLILEQSLSTAPDFSNALRITLEQITQLTGWSYAEAWIPTGDKSALQCSPIWHCDRQQFSSEHLDALQDFRHYTEGLILLPGEEIPGRVWQSNQPEWLGNLTQDSDIFSRGAFARDVGLEAAFGLPLPANEPLAANLIPSHSQTLGILVFFIRQSSKPDRALISLLSKYAPDFGRILHQKQIATEFKTLFAAMTDPILVFDDQGYILNIAPTTPKPLYQMSPDLIGKNLQDIFEPEQATTFIEWIWETLNTQQTLQREYKLIINDQVVWFSTTIAPISNVSGTVDSVIWIARDITERQQAMEALSKAKETAEEANQAKSTFLAKMSHELRTPLNSILGFTQVMLRHMDGSPLRLTSEQMEEHLGYLQVIHNSGDHLLELINDLLDWSKIEAGKMLVNPTQFNIYEILDTLYQMFRLKAENQGLRLVFDIDRAVPPFLEADSGKLRQILINLLGNAMKFTPQGQVTVRVYWSEGETGDREQLICEVADTGIGIAPTELEQLFEPFVQSSGDRGYQEGTGLGLPISQQMVELMGGELMVESEVGEGTTFQFVLPVKIKKISLNLNEPNVSIPKIPEHLQGLGVSFDRNSLAEEKEDLSYVAPADWKKLQQATLEADEERLLHMIEEIFPPQSSIFKCLSQWVHDFRFNRVYELISDQIAHLENKL</sequence>
<proteinExistence type="predicted"/>
<dbReference type="SUPFAM" id="SSF55874">
    <property type="entry name" value="ATPase domain of HSP90 chaperone/DNA topoisomerase II/histidine kinase"/>
    <property type="match status" value="1"/>
</dbReference>
<comment type="caution">
    <text evidence="12">The sequence shown here is derived from an EMBL/GenBank/DDBJ whole genome shotgun (WGS) entry which is preliminary data.</text>
</comment>
<evidence type="ECO:0000256" key="1">
    <source>
        <dbReference type="ARBA" id="ARBA00000085"/>
    </source>
</evidence>
<dbReference type="InterPro" id="IPR005467">
    <property type="entry name" value="His_kinase_dom"/>
</dbReference>
<keyword evidence="12" id="KW-0547">Nucleotide-binding</keyword>
<dbReference type="CDD" id="cd00130">
    <property type="entry name" value="PAS"/>
    <property type="match status" value="1"/>
</dbReference>
<dbReference type="InterPro" id="IPR000700">
    <property type="entry name" value="PAS-assoc_C"/>
</dbReference>
<protein>
    <recommendedName>
        <fullName evidence="2">histidine kinase</fullName>
        <ecNumber evidence="2">2.7.13.3</ecNumber>
    </recommendedName>
</protein>
<evidence type="ECO:0000256" key="8">
    <source>
        <dbReference type="SAM" id="Phobius"/>
    </source>
</evidence>
<keyword evidence="6" id="KW-0902">Two-component regulatory system</keyword>
<gene>
    <name evidence="12" type="ORF">PMH09_11460</name>
</gene>
<keyword evidence="13" id="KW-1185">Reference proteome</keyword>
<keyword evidence="5" id="KW-0418">Kinase</keyword>
<dbReference type="Gene3D" id="3.30.450.40">
    <property type="match status" value="1"/>
</dbReference>
<dbReference type="SMART" id="SM00388">
    <property type="entry name" value="HisKA"/>
    <property type="match status" value="1"/>
</dbReference>
<evidence type="ECO:0000256" key="2">
    <source>
        <dbReference type="ARBA" id="ARBA00012438"/>
    </source>
</evidence>
<evidence type="ECO:0000256" key="3">
    <source>
        <dbReference type="ARBA" id="ARBA00022553"/>
    </source>
</evidence>
<dbReference type="InterPro" id="IPR003661">
    <property type="entry name" value="HisK_dim/P_dom"/>
</dbReference>
<dbReference type="InterPro" id="IPR003594">
    <property type="entry name" value="HATPase_dom"/>
</dbReference>
<dbReference type="PANTHER" id="PTHR43711">
    <property type="entry name" value="TWO-COMPONENT HISTIDINE KINASE"/>
    <property type="match status" value="1"/>
</dbReference>
<dbReference type="InterPro" id="IPR004358">
    <property type="entry name" value="Sig_transdc_His_kin-like_C"/>
</dbReference>
<dbReference type="GO" id="GO:0005524">
    <property type="term" value="F:ATP binding"/>
    <property type="evidence" value="ECO:0007669"/>
    <property type="project" value="UniProtKB-KW"/>
</dbReference>
<dbReference type="Proteomes" id="UP001232992">
    <property type="component" value="Unassembled WGS sequence"/>
</dbReference>
<dbReference type="InterPro" id="IPR013656">
    <property type="entry name" value="PAS_4"/>
</dbReference>
<keyword evidence="8" id="KW-1133">Transmembrane helix</keyword>
<dbReference type="InterPro" id="IPR050736">
    <property type="entry name" value="Sensor_HK_Regulatory"/>
</dbReference>
<feature type="transmembrane region" description="Helical" evidence="8">
    <location>
        <begin position="26"/>
        <end position="48"/>
    </location>
</feature>
<keyword evidence="8" id="KW-0472">Membrane</keyword>
<feature type="domain" description="Histidine kinase" evidence="9">
    <location>
        <begin position="476"/>
        <end position="707"/>
    </location>
</feature>
<feature type="transmembrane region" description="Helical" evidence="8">
    <location>
        <begin position="60"/>
        <end position="85"/>
    </location>
</feature>
<keyword evidence="12" id="KW-0067">ATP-binding</keyword>
<dbReference type="InterPro" id="IPR036890">
    <property type="entry name" value="HATPase_C_sf"/>
</dbReference>
<dbReference type="InterPro" id="IPR000014">
    <property type="entry name" value="PAS"/>
</dbReference>
<dbReference type="InterPro" id="IPR029016">
    <property type="entry name" value="GAF-like_dom_sf"/>
</dbReference>